<evidence type="ECO:0000256" key="1">
    <source>
        <dbReference type="ARBA" id="ARBA00022971"/>
    </source>
</evidence>
<reference evidence="4" key="1">
    <citation type="journal article" date="2015" name="Nature">
        <title>Complex archaea that bridge the gap between prokaryotes and eukaryotes.</title>
        <authorList>
            <person name="Spang A."/>
            <person name="Saw J.H."/>
            <person name="Jorgensen S.L."/>
            <person name="Zaremba-Niedzwiedzka K."/>
            <person name="Martijn J."/>
            <person name="Lind A.E."/>
            <person name="van Eijk R."/>
            <person name="Schleper C."/>
            <person name="Guy L."/>
            <person name="Ettema T.J."/>
        </authorList>
    </citation>
    <scope>NUCLEOTIDE SEQUENCE</scope>
</reference>
<feature type="domain" description="MobA/MobL protein" evidence="3">
    <location>
        <begin position="32"/>
        <end position="164"/>
    </location>
</feature>
<dbReference type="InterPro" id="IPR005053">
    <property type="entry name" value="MobA_MobL"/>
</dbReference>
<proteinExistence type="predicted"/>
<dbReference type="Gene3D" id="3.30.930.30">
    <property type="match status" value="1"/>
</dbReference>
<keyword evidence="1" id="KW-0184">Conjugation</keyword>
<feature type="compositionally biased region" description="Basic and acidic residues" evidence="2">
    <location>
        <begin position="350"/>
        <end position="362"/>
    </location>
</feature>
<dbReference type="Pfam" id="PF03389">
    <property type="entry name" value="MobA_MobL"/>
    <property type="match status" value="1"/>
</dbReference>
<feature type="compositionally biased region" description="Polar residues" evidence="2">
    <location>
        <begin position="330"/>
        <end position="349"/>
    </location>
</feature>
<evidence type="ECO:0000259" key="3">
    <source>
        <dbReference type="Pfam" id="PF03389"/>
    </source>
</evidence>
<sequence>MAYFRASLGIVGKSDGGRAMRRTAYLRCTVADQFDFSSKASELQHCGVIIPAGAAHEYMDPEVLWSAVEATETRVNSVFARTLEIAIPDAIPEGLHDRFATDLLTWITVEYNLPLEWSIHKDQGHFRDDPNFHIHASIATRGLSANGWLKNKDRAFKTLCSKSRSTGGKIPLRAIIADRMNAWMSAHNIDATVTAEANADRELVIPDMPKSVIKAFQRYEAAAVYARRNGVEPPERPAWLDRLIAQHHAQSEAVRQVRCAQDHLETILKLPESKSSSSIEGAEDDRTERTRPREGKDQTSILASEQNKEEHRRHSIKTGGDCGSIRGRSPQANYGRNSGTAESDSSGHQSFEERQQRTEGPDRTAPGITRLQRLRRRIVGRYSINLLQRMFGRKGPTTPQWIKRRAVGRKALTTLQRLREQLSKRGPTRLQKLRRNAVGQGALTRLAEIRREFDPKGPTTIQRIKRKQIGNASLRQVKEITQQLDIAATTLSETSHRP</sequence>
<name>A0A0F9IAY0_9ZZZZ</name>
<dbReference type="EMBL" id="LAZR01012886">
    <property type="protein sequence ID" value="KKM24627.1"/>
    <property type="molecule type" value="Genomic_DNA"/>
</dbReference>
<dbReference type="AlphaFoldDB" id="A0A0F9IAY0"/>
<organism evidence="4">
    <name type="scientific">marine sediment metagenome</name>
    <dbReference type="NCBI Taxonomy" id="412755"/>
    <lineage>
        <taxon>unclassified sequences</taxon>
        <taxon>metagenomes</taxon>
        <taxon>ecological metagenomes</taxon>
    </lineage>
</organism>
<evidence type="ECO:0000313" key="4">
    <source>
        <dbReference type="EMBL" id="KKM24627.1"/>
    </source>
</evidence>
<feature type="region of interest" description="Disordered" evidence="2">
    <location>
        <begin position="269"/>
        <end position="368"/>
    </location>
</feature>
<protein>
    <recommendedName>
        <fullName evidence="3">MobA/MobL protein domain-containing protein</fullName>
    </recommendedName>
</protein>
<comment type="caution">
    <text evidence="4">The sequence shown here is derived from an EMBL/GenBank/DDBJ whole genome shotgun (WGS) entry which is preliminary data.</text>
</comment>
<evidence type="ECO:0000256" key="2">
    <source>
        <dbReference type="SAM" id="MobiDB-lite"/>
    </source>
</evidence>
<gene>
    <name evidence="4" type="ORF">LCGC14_1603230</name>
</gene>
<feature type="compositionally biased region" description="Basic and acidic residues" evidence="2">
    <location>
        <begin position="284"/>
        <end position="297"/>
    </location>
</feature>
<accession>A0A0F9IAY0</accession>